<gene>
    <name evidence="1" type="ORF">GIB67_001684</name>
</gene>
<protein>
    <submittedName>
        <fullName evidence="1">Uncharacterized protein</fullName>
    </submittedName>
</protein>
<evidence type="ECO:0000313" key="2">
    <source>
        <dbReference type="Proteomes" id="UP000541444"/>
    </source>
</evidence>
<name>A0A7J7LMY8_9MAGN</name>
<keyword evidence="2" id="KW-1185">Reference proteome</keyword>
<comment type="caution">
    <text evidence="1">The sequence shown here is derived from an EMBL/GenBank/DDBJ whole genome shotgun (WGS) entry which is preliminary data.</text>
</comment>
<evidence type="ECO:0000313" key="1">
    <source>
        <dbReference type="EMBL" id="KAF6143890.1"/>
    </source>
</evidence>
<reference evidence="1 2" key="1">
    <citation type="journal article" date="2020" name="IScience">
        <title>Genome Sequencing of the Endangered Kingdonia uniflora (Circaeasteraceae, Ranunculales) Reveals Potential Mechanisms of Evolutionary Specialization.</title>
        <authorList>
            <person name="Sun Y."/>
            <person name="Deng T."/>
            <person name="Zhang A."/>
            <person name="Moore M.J."/>
            <person name="Landis J.B."/>
            <person name="Lin N."/>
            <person name="Zhang H."/>
            <person name="Zhang X."/>
            <person name="Huang J."/>
            <person name="Zhang X."/>
            <person name="Sun H."/>
            <person name="Wang H."/>
        </authorList>
    </citation>
    <scope>NUCLEOTIDE SEQUENCE [LARGE SCALE GENOMIC DNA]</scope>
    <source>
        <strain evidence="1">TB1705</strain>
        <tissue evidence="1">Leaf</tissue>
    </source>
</reference>
<sequence>MLEDPSLSFFKDYLLSYVFTHWEETAHSYYINIQAQRFWDFLRAKYTCQIKNSVHDNNSTLDEV</sequence>
<organism evidence="1 2">
    <name type="scientific">Kingdonia uniflora</name>
    <dbReference type="NCBI Taxonomy" id="39325"/>
    <lineage>
        <taxon>Eukaryota</taxon>
        <taxon>Viridiplantae</taxon>
        <taxon>Streptophyta</taxon>
        <taxon>Embryophyta</taxon>
        <taxon>Tracheophyta</taxon>
        <taxon>Spermatophyta</taxon>
        <taxon>Magnoliopsida</taxon>
        <taxon>Ranunculales</taxon>
        <taxon>Circaeasteraceae</taxon>
        <taxon>Kingdonia</taxon>
    </lineage>
</organism>
<accession>A0A7J7LMY8</accession>
<dbReference type="OrthoDB" id="273556at2759"/>
<dbReference type="AlphaFoldDB" id="A0A7J7LMY8"/>
<proteinExistence type="predicted"/>
<dbReference type="Proteomes" id="UP000541444">
    <property type="component" value="Unassembled WGS sequence"/>
</dbReference>
<dbReference type="EMBL" id="JACGCM010002161">
    <property type="protein sequence ID" value="KAF6143890.1"/>
    <property type="molecule type" value="Genomic_DNA"/>
</dbReference>